<dbReference type="PANTHER" id="PTHR42862:SF1">
    <property type="entry name" value="DELTA-1-PYRROLINE-5-CARBOXYLATE DEHYDROGENASE 2, ISOFORM A-RELATED"/>
    <property type="match status" value="1"/>
</dbReference>
<dbReference type="Pfam" id="PF00171">
    <property type="entry name" value="Aldedh"/>
    <property type="match status" value="1"/>
</dbReference>
<dbReference type="InterPro" id="IPR016160">
    <property type="entry name" value="Ald_DH_CS_CYS"/>
</dbReference>
<keyword evidence="11" id="KW-1185">Reference proteome</keyword>
<dbReference type="InterPro" id="IPR050485">
    <property type="entry name" value="Proline_metab_enzyme"/>
</dbReference>
<reference evidence="11" key="1">
    <citation type="journal article" date="2018" name="Nat. Microbiol.">
        <title>Leveraging single-cell genomics to expand the fungal tree of life.</title>
        <authorList>
            <person name="Ahrendt S.R."/>
            <person name="Quandt C.A."/>
            <person name="Ciobanu D."/>
            <person name="Clum A."/>
            <person name="Salamov A."/>
            <person name="Andreopoulos B."/>
            <person name="Cheng J.F."/>
            <person name="Woyke T."/>
            <person name="Pelin A."/>
            <person name="Henrissat B."/>
            <person name="Reynolds N.K."/>
            <person name="Benny G.L."/>
            <person name="Smith M.E."/>
            <person name="James T.Y."/>
            <person name="Grigoriev I.V."/>
        </authorList>
    </citation>
    <scope>NUCLEOTIDE SEQUENCE [LARGE SCALE GENOMIC DNA]</scope>
    <source>
        <strain evidence="11">ATCC 52028</strain>
    </source>
</reference>
<evidence type="ECO:0000313" key="10">
    <source>
        <dbReference type="EMBL" id="RKP01923.1"/>
    </source>
</evidence>
<dbReference type="EMBL" id="ML014157">
    <property type="protein sequence ID" value="RKP01923.1"/>
    <property type="molecule type" value="Genomic_DNA"/>
</dbReference>
<dbReference type="EC" id="1.2.1.88" evidence="7"/>
<dbReference type="InterPro" id="IPR015590">
    <property type="entry name" value="Aldehyde_DH_dom"/>
</dbReference>
<evidence type="ECO:0000256" key="8">
    <source>
        <dbReference type="RuleBase" id="RU366030"/>
    </source>
</evidence>
<evidence type="ECO:0000256" key="1">
    <source>
        <dbReference type="ARBA" id="ARBA00004786"/>
    </source>
</evidence>
<evidence type="ECO:0000313" key="11">
    <source>
        <dbReference type="Proteomes" id="UP000274922"/>
    </source>
</evidence>
<dbReference type="Gene3D" id="3.40.309.10">
    <property type="entry name" value="Aldehyde Dehydrogenase, Chain A, domain 2"/>
    <property type="match status" value="1"/>
</dbReference>
<dbReference type="GO" id="GO:0005759">
    <property type="term" value="C:mitochondrial matrix"/>
    <property type="evidence" value="ECO:0007669"/>
    <property type="project" value="TreeGrafter"/>
</dbReference>
<keyword evidence="3 7" id="KW-0560">Oxidoreductase</keyword>
<evidence type="ECO:0000259" key="9">
    <source>
        <dbReference type="Pfam" id="PF00171"/>
    </source>
</evidence>
<comment type="pathway">
    <text evidence="1 7">Amino-acid degradation; L-proline degradation into L-glutamate; L-glutamate from L-proline: step 2/2.</text>
</comment>
<dbReference type="CDD" id="cd07123">
    <property type="entry name" value="ALDH_F4-17_P5CDH"/>
    <property type="match status" value="1"/>
</dbReference>
<dbReference type="UniPathway" id="UPA00261">
    <property type="reaction ID" value="UER00374"/>
</dbReference>
<evidence type="ECO:0000256" key="7">
    <source>
        <dbReference type="RuleBase" id="RU366016"/>
    </source>
</evidence>
<keyword evidence="4 7" id="KW-0520">NAD</keyword>
<comment type="catalytic activity">
    <reaction evidence="6 7">
        <text>L-glutamate 5-semialdehyde + NAD(+) + H2O = L-glutamate + NADH + 2 H(+)</text>
        <dbReference type="Rhea" id="RHEA:30235"/>
        <dbReference type="ChEBI" id="CHEBI:15377"/>
        <dbReference type="ChEBI" id="CHEBI:15378"/>
        <dbReference type="ChEBI" id="CHEBI:29985"/>
        <dbReference type="ChEBI" id="CHEBI:57540"/>
        <dbReference type="ChEBI" id="CHEBI:57945"/>
        <dbReference type="ChEBI" id="CHEBI:58066"/>
        <dbReference type="EC" id="1.2.1.88"/>
    </reaction>
</comment>
<dbReference type="InterPro" id="IPR016161">
    <property type="entry name" value="Ald_DH/histidinol_DH"/>
</dbReference>
<keyword evidence="5 7" id="KW-0642">Proline metabolism</keyword>
<dbReference type="InterPro" id="IPR016162">
    <property type="entry name" value="Ald_DH_N"/>
</dbReference>
<protein>
    <recommendedName>
        <fullName evidence="7 8">Multifunctional fusion protein</fullName>
    </recommendedName>
    <domain>
        <recommendedName>
            <fullName evidence="8">Delta-1-pyrroline-5-carboxylate dehydrogenase</fullName>
            <shortName evidence="8">P5C dehydrogenase</shortName>
        </recommendedName>
        <alternativeName>
            <fullName evidence="7">L-glutamate gamma-semialdehyde dehydrogenase</fullName>
        </alternativeName>
    </domain>
    <domain>
        <recommendedName>
            <fullName evidence="7">L-glutamate gamma-semialdehyde dehydrogenase</fullName>
            <ecNumber evidence="7">1.2.1.88</ecNumber>
        </recommendedName>
    </domain>
</protein>
<dbReference type="PANTHER" id="PTHR42862">
    <property type="entry name" value="DELTA-1-PYRROLINE-5-CARBOXYLATE DEHYDROGENASE 1, ISOFORM A-RELATED"/>
    <property type="match status" value="1"/>
</dbReference>
<evidence type="ECO:0000256" key="5">
    <source>
        <dbReference type="ARBA" id="ARBA00023062"/>
    </source>
</evidence>
<evidence type="ECO:0000256" key="6">
    <source>
        <dbReference type="ARBA" id="ARBA00048142"/>
    </source>
</evidence>
<evidence type="ECO:0000256" key="3">
    <source>
        <dbReference type="ARBA" id="ARBA00023002"/>
    </source>
</evidence>
<evidence type="ECO:0000256" key="2">
    <source>
        <dbReference type="ARBA" id="ARBA00009986"/>
    </source>
</evidence>
<dbReference type="InterPro" id="IPR016163">
    <property type="entry name" value="Ald_DH_C"/>
</dbReference>
<organism evidence="10 11">
    <name type="scientific">Caulochytrium protostelioides</name>
    <dbReference type="NCBI Taxonomy" id="1555241"/>
    <lineage>
        <taxon>Eukaryota</taxon>
        <taxon>Fungi</taxon>
        <taxon>Fungi incertae sedis</taxon>
        <taxon>Chytridiomycota</taxon>
        <taxon>Chytridiomycota incertae sedis</taxon>
        <taxon>Chytridiomycetes</taxon>
        <taxon>Caulochytriales</taxon>
        <taxon>Caulochytriaceae</taxon>
        <taxon>Caulochytrium</taxon>
    </lineage>
</organism>
<feature type="domain" description="Aldehyde dehydrogenase" evidence="9">
    <location>
        <begin position="71"/>
        <end position="528"/>
    </location>
</feature>
<sequence length="558" mass="61348">MSANATTAPVLGHFRLPKITNEPMMAYAPGSKERLAVQRVLRDMTRELDQNGPFQVPLIINGERVTTARKTKQRMPFDHARVLCEYSVAEASHVVQAVEGAMQARATWEAMPFNDRAAIFLKAADLLAHKYRYKMMAATMLGQAKNVWQAEIDCAAELCDFWRFNCQYAADIYAQQPTENSPTTWNRTEYRGLEGFVLAYSPFNFTAIGGNLASAPALMGNVVLWKPSDAAVYSNLLIMEILHEAGLPKGVIQFLPGDAASMAEQAMGHRDFAGLHFTGSTQIFQQLWQKAAANLDVYRGFPRIVGETGGKNMHFVHESASMRHAAVQTVRAAFEYNGQKCSACSRVYVPDTRYNEFRDMLLQETARLHMGPPENSETFVTAVINEQAFNRIDGYLADIKSGKNASTTILAGGQTDASKGYFIEPTVLETTDPKSPTMVNELFGPVVTLYKYPAAQYEETLQLADATSNYALTAAVFADDRAAVIQASNALRHAAGNFYINDKCTGAVVGQQPFGGGRHSGTNDKAGAALNLLRWVSARSIKENFVPVTDVKYPSNLA</sequence>
<dbReference type="SUPFAM" id="SSF53720">
    <property type="entry name" value="ALDH-like"/>
    <property type="match status" value="1"/>
</dbReference>
<dbReference type="NCBIfam" id="TIGR01236">
    <property type="entry name" value="D1pyr5carbox1"/>
    <property type="match status" value="1"/>
</dbReference>
<dbReference type="OrthoDB" id="5322683at2759"/>
<dbReference type="GO" id="GO:0003842">
    <property type="term" value="F:L-glutamate gamma-semialdehyde dehydrogenase activity"/>
    <property type="evidence" value="ECO:0007669"/>
    <property type="project" value="UniProtKB-UniRule"/>
</dbReference>
<dbReference type="STRING" id="1555241.A0A4P9X9B1"/>
<name>A0A4P9X9B1_9FUNG</name>
<dbReference type="InterPro" id="IPR005931">
    <property type="entry name" value="P5CDH/ALDH4A1"/>
</dbReference>
<dbReference type="FunFam" id="3.40.309.10:FF:000005">
    <property type="entry name" value="1-pyrroline-5-carboxylate dehydrogenase 1"/>
    <property type="match status" value="1"/>
</dbReference>
<evidence type="ECO:0000256" key="4">
    <source>
        <dbReference type="ARBA" id="ARBA00023027"/>
    </source>
</evidence>
<dbReference type="GO" id="GO:0010133">
    <property type="term" value="P:L-proline catabolic process to L-glutamate"/>
    <property type="evidence" value="ECO:0007669"/>
    <property type="project" value="UniProtKB-UniRule"/>
</dbReference>
<accession>A0A4P9X9B1</accession>
<proteinExistence type="inferred from homology"/>
<dbReference type="AlphaFoldDB" id="A0A4P9X9B1"/>
<dbReference type="PROSITE" id="PS00070">
    <property type="entry name" value="ALDEHYDE_DEHYDR_CYS"/>
    <property type="match status" value="1"/>
</dbReference>
<dbReference type="FunFam" id="3.40.605.10:FF:000006">
    <property type="entry name" value="1-pyrroline-5-carboxylate dehydrogenase"/>
    <property type="match status" value="1"/>
</dbReference>
<dbReference type="Proteomes" id="UP000274922">
    <property type="component" value="Unassembled WGS sequence"/>
</dbReference>
<comment type="similarity">
    <text evidence="2 7">Belongs to the aldehyde dehydrogenase family.</text>
</comment>
<gene>
    <name evidence="10" type="ORF">CXG81DRAFT_11390</name>
</gene>
<dbReference type="Gene3D" id="3.40.605.10">
    <property type="entry name" value="Aldehyde Dehydrogenase, Chain A, domain 1"/>
    <property type="match status" value="1"/>
</dbReference>